<keyword evidence="1" id="KW-1133">Transmembrane helix</keyword>
<keyword evidence="1" id="KW-0472">Membrane</keyword>
<feature type="transmembrane region" description="Helical" evidence="1">
    <location>
        <begin position="64"/>
        <end position="85"/>
    </location>
</feature>
<dbReference type="SUPFAM" id="SSF56112">
    <property type="entry name" value="Protein kinase-like (PK-like)"/>
    <property type="match status" value="1"/>
</dbReference>
<sequence>MTYSISCNSNIIKAIFTCYKFITNICFDYYCKTKYFVFFIIFLNGVAINYFYYKCFNNTSNKLILFLSYSINLNGCIIIKLIQWINNQLSCLKNNNNKFLSEVFSKYYENCYVHNISYTKSLFYEEFGIKFDDFVELDTNYTIKSGSIAQVYKGIIKPPYDTLDNTCVSIAIKVVHPEVEYQLIYPIYFFKIYSFFVTNCKCFKKYDTIFNFDAFLINLTKQINMVNEYANNEYFYNKYYDHKIIMIPKPLLKSKNFLIMEYIEGEAFESLNISNYKKQVIICLLSLFIKDMYMFSKYVHSDLHDANWKIFRQQTLNTSVSDTSASSSSYKIILYDFGYVIENKFNYTHKKLIYYLDINNTYELGSLLFNEVQNLNIDYSNSEEVKLCKEKFIANFIKYNAHIYPFTDSNYAAAYNFCLNNGYKLNNSILDLFISSMLLHKYFKKYLFTIFIQEIRINSTFDQASYYKYIYNVYLYYVSICEKYNIFHDINSYINEQYINNPLFINTINYNNNYFDSLHNEDSINGVNECYNSIDI</sequence>
<name>A0A6C0CC72_9ZZZZ</name>
<reference evidence="3" key="1">
    <citation type="journal article" date="2020" name="Nature">
        <title>Giant virus diversity and host interactions through global metagenomics.</title>
        <authorList>
            <person name="Schulz F."/>
            <person name="Roux S."/>
            <person name="Paez-Espino D."/>
            <person name="Jungbluth S."/>
            <person name="Walsh D.A."/>
            <person name="Denef V.J."/>
            <person name="McMahon K.D."/>
            <person name="Konstantinidis K.T."/>
            <person name="Eloe-Fadrosh E.A."/>
            <person name="Kyrpides N.C."/>
            <person name="Woyke T."/>
        </authorList>
    </citation>
    <scope>NUCLEOTIDE SEQUENCE</scope>
    <source>
        <strain evidence="3">GVMAG-M-3300020523-10</strain>
    </source>
</reference>
<dbReference type="PANTHER" id="PTHR45890:SF1">
    <property type="entry name" value="AARF DOMAIN CONTAINING KINASE 2"/>
    <property type="match status" value="1"/>
</dbReference>
<proteinExistence type="predicted"/>
<dbReference type="PANTHER" id="PTHR45890">
    <property type="entry name" value="AARF DOMAIN CONTAINING KINASE 2 (PREDICTED)"/>
    <property type="match status" value="1"/>
</dbReference>
<dbReference type="Pfam" id="PF03109">
    <property type="entry name" value="ABC1"/>
    <property type="match status" value="1"/>
</dbReference>
<dbReference type="InterPro" id="IPR011009">
    <property type="entry name" value="Kinase-like_dom_sf"/>
</dbReference>
<feature type="domain" description="ABC1 atypical kinase-like" evidence="2">
    <location>
        <begin position="119"/>
        <end position="345"/>
    </location>
</feature>
<protein>
    <recommendedName>
        <fullName evidence="2">ABC1 atypical kinase-like domain-containing protein</fullName>
    </recommendedName>
</protein>
<feature type="transmembrane region" description="Helical" evidence="1">
    <location>
        <begin position="35"/>
        <end position="52"/>
    </location>
</feature>
<organism evidence="3">
    <name type="scientific">viral metagenome</name>
    <dbReference type="NCBI Taxonomy" id="1070528"/>
    <lineage>
        <taxon>unclassified sequences</taxon>
        <taxon>metagenomes</taxon>
        <taxon>organismal metagenomes</taxon>
    </lineage>
</organism>
<dbReference type="InterPro" id="IPR052402">
    <property type="entry name" value="ADCK_kinase"/>
</dbReference>
<evidence type="ECO:0000256" key="1">
    <source>
        <dbReference type="SAM" id="Phobius"/>
    </source>
</evidence>
<evidence type="ECO:0000313" key="3">
    <source>
        <dbReference type="EMBL" id="QHT01937.1"/>
    </source>
</evidence>
<dbReference type="InterPro" id="IPR004147">
    <property type="entry name" value="ABC1_dom"/>
</dbReference>
<keyword evidence="1" id="KW-0812">Transmembrane</keyword>
<evidence type="ECO:0000259" key="2">
    <source>
        <dbReference type="Pfam" id="PF03109"/>
    </source>
</evidence>
<dbReference type="EMBL" id="MN739384">
    <property type="protein sequence ID" value="QHT01937.1"/>
    <property type="molecule type" value="Genomic_DNA"/>
</dbReference>
<dbReference type="AlphaFoldDB" id="A0A6C0CC72"/>
<accession>A0A6C0CC72</accession>